<accession>A0A9N9RE36</accession>
<evidence type="ECO:0000256" key="2">
    <source>
        <dbReference type="ARBA" id="ARBA00022487"/>
    </source>
</evidence>
<reference evidence="8" key="2">
    <citation type="submission" date="2022-10" db="EMBL/GenBank/DDBJ databases">
        <authorList>
            <consortium name="ENA_rothamsted_submissions"/>
            <consortium name="culmorum"/>
            <person name="King R."/>
        </authorList>
    </citation>
    <scope>NUCLEOTIDE SEQUENCE</scope>
</reference>
<dbReference type="PANTHER" id="PTHR11559">
    <property type="entry name" value="CARBOXYLESTERASE"/>
    <property type="match status" value="1"/>
</dbReference>
<dbReference type="Pfam" id="PF00135">
    <property type="entry name" value="COesterase"/>
    <property type="match status" value="1"/>
</dbReference>
<dbReference type="OrthoDB" id="19653at2759"/>
<evidence type="ECO:0000313" key="8">
    <source>
        <dbReference type="EMBL" id="CAG9795055.1"/>
    </source>
</evidence>
<evidence type="ECO:0000313" key="9">
    <source>
        <dbReference type="Proteomes" id="UP001153714"/>
    </source>
</evidence>
<feature type="domain" description="Carboxylesterase type B" evidence="7">
    <location>
        <begin position="11"/>
        <end position="535"/>
    </location>
</feature>
<evidence type="ECO:0000259" key="7">
    <source>
        <dbReference type="Pfam" id="PF00135"/>
    </source>
</evidence>
<comment type="similarity">
    <text evidence="1 6">Belongs to the type-B carboxylesterase/lipase family.</text>
</comment>
<reference evidence="8" key="1">
    <citation type="submission" date="2021-12" db="EMBL/GenBank/DDBJ databases">
        <authorList>
            <person name="King R."/>
        </authorList>
    </citation>
    <scope>NUCLEOTIDE SEQUENCE</scope>
</reference>
<keyword evidence="2" id="KW-0719">Serine esterase</keyword>
<dbReference type="InterPro" id="IPR002018">
    <property type="entry name" value="CarbesteraseB"/>
</dbReference>
<dbReference type="EMBL" id="OU893338">
    <property type="protein sequence ID" value="CAG9795055.1"/>
    <property type="molecule type" value="Genomic_DNA"/>
</dbReference>
<dbReference type="InterPro" id="IPR019826">
    <property type="entry name" value="Carboxylesterase_B_AS"/>
</dbReference>
<evidence type="ECO:0000256" key="1">
    <source>
        <dbReference type="ARBA" id="ARBA00005964"/>
    </source>
</evidence>
<gene>
    <name evidence="8" type="ORF">DIATSA_LOCUS12364</name>
</gene>
<evidence type="ECO:0000256" key="5">
    <source>
        <dbReference type="ARBA" id="ARBA00023180"/>
    </source>
</evidence>
<protein>
    <recommendedName>
        <fullName evidence="6">Carboxylic ester hydrolase</fullName>
        <ecNumber evidence="6">3.1.1.-</ecNumber>
    </recommendedName>
</protein>
<dbReference type="SUPFAM" id="SSF53474">
    <property type="entry name" value="alpha/beta-Hydrolases"/>
    <property type="match status" value="1"/>
</dbReference>
<dbReference type="InterPro" id="IPR050309">
    <property type="entry name" value="Type-B_Carboxylest/Lipase"/>
</dbReference>
<dbReference type="Proteomes" id="UP001153714">
    <property type="component" value="Chromosome 7"/>
</dbReference>
<evidence type="ECO:0000256" key="4">
    <source>
        <dbReference type="ARBA" id="ARBA00023157"/>
    </source>
</evidence>
<dbReference type="Gene3D" id="3.40.50.1820">
    <property type="entry name" value="alpha/beta hydrolase"/>
    <property type="match status" value="1"/>
</dbReference>
<dbReference type="EC" id="3.1.1.-" evidence="6"/>
<name>A0A9N9RE36_9NEOP</name>
<dbReference type="PROSITE" id="PS00122">
    <property type="entry name" value="CARBOXYLESTERASE_B_1"/>
    <property type="match status" value="1"/>
</dbReference>
<organism evidence="8 9">
    <name type="scientific">Diatraea saccharalis</name>
    <name type="common">sugarcane borer</name>
    <dbReference type="NCBI Taxonomy" id="40085"/>
    <lineage>
        <taxon>Eukaryota</taxon>
        <taxon>Metazoa</taxon>
        <taxon>Ecdysozoa</taxon>
        <taxon>Arthropoda</taxon>
        <taxon>Hexapoda</taxon>
        <taxon>Insecta</taxon>
        <taxon>Pterygota</taxon>
        <taxon>Neoptera</taxon>
        <taxon>Endopterygota</taxon>
        <taxon>Lepidoptera</taxon>
        <taxon>Glossata</taxon>
        <taxon>Ditrysia</taxon>
        <taxon>Pyraloidea</taxon>
        <taxon>Crambidae</taxon>
        <taxon>Crambinae</taxon>
        <taxon>Diatraea</taxon>
    </lineage>
</organism>
<keyword evidence="3 6" id="KW-0378">Hydrolase</keyword>
<dbReference type="InterPro" id="IPR029058">
    <property type="entry name" value="AB_hydrolase_fold"/>
</dbReference>
<sequence>MNTSENLSKCLIETKDGPIMGYIDKGEEGIYYKFKRIPYAKPPLGTLRFRPPSAVTPWKEVIDCTQDADYPIYLHDEKIVGSEDCLYIEISTKSIKNNTPMPVMFWIGTYVFSVNIDNYFNPSLLNDHGVIFVRCGFRLGPFGFLSINEFNAPGNCGLKDLVMALKWVQNNIDKFGGDPNNVTIFGSSTGGSAVHLLMMSPMASGLFHKAIIQSSSVLNNWSLTKNPILSVMELSKKLGITKLHPVEIVEELRLFSAEEIIKTTFYLEDKLAKLDDCNFFDSFFKPCIENDLEGLPAFLTKSPILILKTGNFNKVPIIIGSNNIEGSVLQFINNDFYTNFHKYNEDICHIVPKSLSCEPKYSKDIGQKLLKFYFGDECEINENTKTQYLQLISDYYFLYYVNKTVRLHSEFAPESPVFYYIVNCAGEWSVPEELSYFCNLGHSAEIPFIFQIRTTNSPVDPKMCKGSRDSITTRSRVVKMWTNFAKFGNPTPEDDDPLLQIKWDCVENKEKLNYLSIGTELTKGRNPFHERMIFWEELHKEYTFLRMLVYFNDMGVTW</sequence>
<dbReference type="GO" id="GO:0052689">
    <property type="term" value="F:carboxylic ester hydrolase activity"/>
    <property type="evidence" value="ECO:0007669"/>
    <property type="project" value="UniProtKB-KW"/>
</dbReference>
<dbReference type="AlphaFoldDB" id="A0A9N9RE36"/>
<proteinExistence type="inferred from homology"/>
<evidence type="ECO:0000256" key="6">
    <source>
        <dbReference type="RuleBase" id="RU361235"/>
    </source>
</evidence>
<evidence type="ECO:0000256" key="3">
    <source>
        <dbReference type="ARBA" id="ARBA00022801"/>
    </source>
</evidence>
<keyword evidence="9" id="KW-1185">Reference proteome</keyword>
<keyword evidence="5" id="KW-0325">Glycoprotein</keyword>
<keyword evidence="4" id="KW-1015">Disulfide bond</keyword>